<reference evidence="3" key="2">
    <citation type="submission" date="2015-01" db="EMBL/GenBank/DDBJ databases">
        <title>Evolutionary Origins and Diversification of the Mycorrhizal Mutualists.</title>
        <authorList>
            <consortium name="DOE Joint Genome Institute"/>
            <consortium name="Mycorrhizal Genomics Consortium"/>
            <person name="Kohler A."/>
            <person name="Kuo A."/>
            <person name="Nagy L.G."/>
            <person name="Floudas D."/>
            <person name="Copeland A."/>
            <person name="Barry K.W."/>
            <person name="Cichocki N."/>
            <person name="Veneault-Fourrey C."/>
            <person name="LaButti K."/>
            <person name="Lindquist E.A."/>
            <person name="Lipzen A."/>
            <person name="Lundell T."/>
            <person name="Morin E."/>
            <person name="Murat C."/>
            <person name="Riley R."/>
            <person name="Ohm R."/>
            <person name="Sun H."/>
            <person name="Tunlid A."/>
            <person name="Henrissat B."/>
            <person name="Grigoriev I.V."/>
            <person name="Hibbett D.S."/>
            <person name="Martin F."/>
        </authorList>
    </citation>
    <scope>NUCLEOTIDE SEQUENCE [LARGE SCALE GENOMIC DNA]</scope>
    <source>
        <strain evidence="3">441</strain>
    </source>
</reference>
<dbReference type="Proteomes" id="UP000054018">
    <property type="component" value="Unassembled WGS sequence"/>
</dbReference>
<gene>
    <name evidence="2" type="ORF">PISMIDRAFT_684234</name>
</gene>
<accession>A0A0C9YWL9</accession>
<dbReference type="AlphaFoldDB" id="A0A0C9YWL9"/>
<evidence type="ECO:0000256" key="1">
    <source>
        <dbReference type="SAM" id="MobiDB-lite"/>
    </source>
</evidence>
<reference evidence="2 3" key="1">
    <citation type="submission" date="2014-04" db="EMBL/GenBank/DDBJ databases">
        <authorList>
            <consortium name="DOE Joint Genome Institute"/>
            <person name="Kuo A."/>
            <person name="Kohler A."/>
            <person name="Costa M.D."/>
            <person name="Nagy L.G."/>
            <person name="Floudas D."/>
            <person name="Copeland A."/>
            <person name="Barry K.W."/>
            <person name="Cichocki N."/>
            <person name="Veneault-Fourrey C."/>
            <person name="LaButti K."/>
            <person name="Lindquist E.A."/>
            <person name="Lipzen A."/>
            <person name="Lundell T."/>
            <person name="Morin E."/>
            <person name="Murat C."/>
            <person name="Sun H."/>
            <person name="Tunlid A."/>
            <person name="Henrissat B."/>
            <person name="Grigoriev I.V."/>
            <person name="Hibbett D.S."/>
            <person name="Martin F."/>
            <person name="Nordberg H.P."/>
            <person name="Cantor M.N."/>
            <person name="Hua S.X."/>
        </authorList>
    </citation>
    <scope>NUCLEOTIDE SEQUENCE [LARGE SCALE GENOMIC DNA]</scope>
    <source>
        <strain evidence="2 3">441</strain>
    </source>
</reference>
<feature type="region of interest" description="Disordered" evidence="1">
    <location>
        <begin position="1"/>
        <end position="21"/>
    </location>
</feature>
<keyword evidence="3" id="KW-1185">Reference proteome</keyword>
<proteinExistence type="predicted"/>
<name>A0A0C9YWL9_9AGAM</name>
<evidence type="ECO:0000313" key="2">
    <source>
        <dbReference type="EMBL" id="KIK18349.1"/>
    </source>
</evidence>
<dbReference type="HOGENOM" id="CLU_2813337_0_0_1"/>
<protein>
    <submittedName>
        <fullName evidence="2">Uncharacterized protein</fullName>
    </submittedName>
</protein>
<evidence type="ECO:0000313" key="3">
    <source>
        <dbReference type="Proteomes" id="UP000054018"/>
    </source>
</evidence>
<organism evidence="2 3">
    <name type="scientific">Pisolithus microcarpus 441</name>
    <dbReference type="NCBI Taxonomy" id="765257"/>
    <lineage>
        <taxon>Eukaryota</taxon>
        <taxon>Fungi</taxon>
        <taxon>Dikarya</taxon>
        <taxon>Basidiomycota</taxon>
        <taxon>Agaricomycotina</taxon>
        <taxon>Agaricomycetes</taxon>
        <taxon>Agaricomycetidae</taxon>
        <taxon>Boletales</taxon>
        <taxon>Sclerodermatineae</taxon>
        <taxon>Pisolithaceae</taxon>
        <taxon>Pisolithus</taxon>
    </lineage>
</organism>
<sequence length="67" mass="7247">MQAACESYNLHNKESSRPPSYTVDVTAKYGPLDNPKAVFSSSGVKLTPTLFIPSIARMCTHVTTSLS</sequence>
<dbReference type="EMBL" id="KN833807">
    <property type="protein sequence ID" value="KIK18349.1"/>
    <property type="molecule type" value="Genomic_DNA"/>
</dbReference>